<dbReference type="RefSeq" id="WP_006520439.1">
    <property type="nucleotide sequence ID" value="NC_021184.1"/>
</dbReference>
<dbReference type="AlphaFoldDB" id="R4KK82"/>
<name>R4KK82_9FIRM</name>
<evidence type="ECO:0000313" key="3">
    <source>
        <dbReference type="EMBL" id="AGL03049.1"/>
    </source>
</evidence>
<sequence>MYLRGKTAVIGLIVGLLLVISGCGGPEPQSAGGKPALIKVGMMPITDNLPFWVAEEKGYFTEEGLEVELVPFPSALERDSAFIAGQIDAGVGDLLAVAAMNNGGTPVRAVCVAQGAVPGENRFAILAAPRSGITSPEHLKNVPIALSLNTINEYITDSLLGARGLQPGEIDKTNIVKLPIRMDALLNGQVKAAALPDPFATLAEIKGARLVVDNTENTVAQTVVIVRKETLDTKLVGMQKLIRAYTRAVEDLQSDPLQYETLLTEKAKVPADVLSSNEHPLALHFSAPGLPDKDSLERTITWMKDHDLLQKELNYDDLVDGRVISK</sequence>
<organism evidence="3 4">
    <name type="scientific">Desulfoscipio gibsoniae DSM 7213</name>
    <dbReference type="NCBI Taxonomy" id="767817"/>
    <lineage>
        <taxon>Bacteria</taxon>
        <taxon>Bacillati</taxon>
        <taxon>Bacillota</taxon>
        <taxon>Clostridia</taxon>
        <taxon>Eubacteriales</taxon>
        <taxon>Desulfallaceae</taxon>
        <taxon>Desulfoscipio</taxon>
    </lineage>
</organism>
<dbReference type="SUPFAM" id="SSF53850">
    <property type="entry name" value="Periplasmic binding protein-like II"/>
    <property type="match status" value="1"/>
</dbReference>
<evidence type="ECO:0000256" key="1">
    <source>
        <dbReference type="ARBA" id="ARBA00010742"/>
    </source>
</evidence>
<evidence type="ECO:0000313" key="4">
    <source>
        <dbReference type="Proteomes" id="UP000013520"/>
    </source>
</evidence>
<dbReference type="PANTHER" id="PTHR30024">
    <property type="entry name" value="ALIPHATIC SULFONATES-BINDING PROTEIN-RELATED"/>
    <property type="match status" value="1"/>
</dbReference>
<evidence type="ECO:0000259" key="2">
    <source>
        <dbReference type="SMART" id="SM00062"/>
    </source>
</evidence>
<dbReference type="Gene3D" id="3.40.190.10">
    <property type="entry name" value="Periplasmic binding protein-like II"/>
    <property type="match status" value="2"/>
</dbReference>
<proteinExistence type="inferred from homology"/>
<dbReference type="Proteomes" id="UP000013520">
    <property type="component" value="Chromosome"/>
</dbReference>
<dbReference type="STRING" id="767817.Desgi_3727"/>
<dbReference type="eggNOG" id="COG0715">
    <property type="taxonomic scope" value="Bacteria"/>
</dbReference>
<dbReference type="InterPro" id="IPR015168">
    <property type="entry name" value="SsuA/THI5"/>
</dbReference>
<protein>
    <submittedName>
        <fullName evidence="3">ABC-type nitrate/sulfonate/bicarbonate transport system, periplasmic component</fullName>
    </submittedName>
</protein>
<feature type="domain" description="Solute-binding protein family 3/N-terminal" evidence="2">
    <location>
        <begin position="37"/>
        <end position="265"/>
    </location>
</feature>
<keyword evidence="4" id="KW-1185">Reference proteome</keyword>
<comment type="similarity">
    <text evidence="1">Belongs to the bacterial solute-binding protein SsuA/TauA family.</text>
</comment>
<dbReference type="PROSITE" id="PS51257">
    <property type="entry name" value="PROKAR_LIPOPROTEIN"/>
    <property type="match status" value="1"/>
</dbReference>
<dbReference type="EMBL" id="CP003273">
    <property type="protein sequence ID" value="AGL03049.1"/>
    <property type="molecule type" value="Genomic_DNA"/>
</dbReference>
<reference evidence="3 4" key="1">
    <citation type="submission" date="2012-01" db="EMBL/GenBank/DDBJ databases">
        <title>Complete sequence of Desulfotomaculum gibsoniae DSM 7213.</title>
        <authorList>
            <consortium name="US DOE Joint Genome Institute"/>
            <person name="Lucas S."/>
            <person name="Han J."/>
            <person name="Lapidus A."/>
            <person name="Cheng J.-F."/>
            <person name="Goodwin L."/>
            <person name="Pitluck S."/>
            <person name="Peters L."/>
            <person name="Ovchinnikova G."/>
            <person name="Teshima H."/>
            <person name="Detter J.C."/>
            <person name="Han C."/>
            <person name="Tapia R."/>
            <person name="Land M."/>
            <person name="Hauser L."/>
            <person name="Kyrpides N."/>
            <person name="Ivanova N."/>
            <person name="Pagani I."/>
            <person name="Parshina S."/>
            <person name="Plugge C."/>
            <person name="Muyzer G."/>
            <person name="Kuever J."/>
            <person name="Ivanova A."/>
            <person name="Nazina T."/>
            <person name="Klenk H.-P."/>
            <person name="Brambilla E."/>
            <person name="Spring S."/>
            <person name="Stams A.F."/>
            <person name="Woyke T."/>
        </authorList>
    </citation>
    <scope>NUCLEOTIDE SEQUENCE [LARGE SCALE GENOMIC DNA]</scope>
    <source>
        <strain evidence="3 4">DSM 7213</strain>
    </source>
</reference>
<dbReference type="KEGG" id="dgi:Desgi_3727"/>
<dbReference type="Pfam" id="PF09084">
    <property type="entry name" value="NMT1"/>
    <property type="match status" value="1"/>
</dbReference>
<dbReference type="HOGENOM" id="CLU_028871_5_2_9"/>
<accession>R4KK82</accession>
<dbReference type="OrthoDB" id="9815602at2"/>
<dbReference type="InterPro" id="IPR001638">
    <property type="entry name" value="Solute-binding_3/MltF_N"/>
</dbReference>
<gene>
    <name evidence="3" type="ORF">Desgi_3727</name>
</gene>
<dbReference type="SMART" id="SM00062">
    <property type="entry name" value="PBPb"/>
    <property type="match status" value="1"/>
</dbReference>